<organism evidence="3">
    <name type="scientific">Candidatus Nitricoxidivorans perseverans</name>
    <dbReference type="NCBI Taxonomy" id="2975601"/>
    <lineage>
        <taxon>Bacteria</taxon>
        <taxon>Pseudomonadati</taxon>
        <taxon>Pseudomonadota</taxon>
        <taxon>Betaproteobacteria</taxon>
        <taxon>Nitrosomonadales</taxon>
        <taxon>Sterolibacteriaceae</taxon>
        <taxon>Candidatus Nitricoxidivorans</taxon>
    </lineage>
</organism>
<dbReference type="EMBL" id="CP107246">
    <property type="protein sequence ID" value="WIM05771.1"/>
    <property type="molecule type" value="Genomic_DNA"/>
</dbReference>
<reference evidence="3" key="1">
    <citation type="journal article" date="2023" name="Nat. Microbiol.">
        <title>Enrichment and characterization of a nitric oxide-reducing microbial community in a continuous bioreactor.</title>
        <authorList>
            <person name="Garrido-Amador P."/>
            <person name="Stortenbeker N."/>
            <person name="Wessels H.J.C.T."/>
            <person name="Speth D.R."/>
            <person name="Garcia-Heredia I."/>
            <person name="Kartal B."/>
        </authorList>
    </citation>
    <scope>NUCLEOTIDE SEQUENCE</scope>
    <source>
        <strain evidence="3">MAG1</strain>
    </source>
</reference>
<accession>A0AA49FKP7</accession>
<dbReference type="Pfam" id="PF12266">
    <property type="entry name" value="DUF3613"/>
    <property type="match status" value="1"/>
</dbReference>
<keyword evidence="2" id="KW-0732">Signal</keyword>
<evidence type="ECO:0000256" key="2">
    <source>
        <dbReference type="SAM" id="SignalP"/>
    </source>
</evidence>
<dbReference type="InterPro" id="IPR022053">
    <property type="entry name" value="DUF3613"/>
</dbReference>
<dbReference type="KEGG" id="npv:OHM77_00350"/>
<gene>
    <name evidence="3" type="ORF">OHM77_00350</name>
</gene>
<protein>
    <submittedName>
        <fullName evidence="3">DUF3613 domain-containing protein</fullName>
    </submittedName>
</protein>
<proteinExistence type="predicted"/>
<feature type="compositionally biased region" description="Basic and acidic residues" evidence="1">
    <location>
        <begin position="31"/>
        <end position="48"/>
    </location>
</feature>
<evidence type="ECO:0000313" key="3">
    <source>
        <dbReference type="EMBL" id="WIM05771.1"/>
    </source>
</evidence>
<feature type="signal peptide" evidence="2">
    <location>
        <begin position="1"/>
        <end position="23"/>
    </location>
</feature>
<evidence type="ECO:0000256" key="1">
    <source>
        <dbReference type="SAM" id="MobiDB-lite"/>
    </source>
</evidence>
<sequence length="97" mass="10695">MKRQGMRWTVLCWVLATATVAQAEPAPPEPARPDERGEATRQWLERQRQGAQASAKAQPLPGPVMEGIYERYRKSFSHPIPEHFGGERGGAAGATAR</sequence>
<dbReference type="Proteomes" id="UP001234916">
    <property type="component" value="Chromosome"/>
</dbReference>
<feature type="chain" id="PRO_5041257240" evidence="2">
    <location>
        <begin position="24"/>
        <end position="97"/>
    </location>
</feature>
<dbReference type="AlphaFoldDB" id="A0AA49FKP7"/>
<name>A0AA49FKP7_9PROT</name>
<feature type="region of interest" description="Disordered" evidence="1">
    <location>
        <begin position="22"/>
        <end position="63"/>
    </location>
</feature>